<comment type="caution">
    <text evidence="5">The sequence shown here is derived from an EMBL/GenBank/DDBJ whole genome shotgun (WGS) entry which is preliminary data.</text>
</comment>
<gene>
    <name evidence="5" type="ORF">BCR34DRAFT_478576</name>
</gene>
<evidence type="ECO:0000256" key="1">
    <source>
        <dbReference type="SAM" id="MobiDB-lite"/>
    </source>
</evidence>
<organism evidence="5 6">
    <name type="scientific">Clohesyomyces aquaticus</name>
    <dbReference type="NCBI Taxonomy" id="1231657"/>
    <lineage>
        <taxon>Eukaryota</taxon>
        <taxon>Fungi</taxon>
        <taxon>Dikarya</taxon>
        <taxon>Ascomycota</taxon>
        <taxon>Pezizomycotina</taxon>
        <taxon>Dothideomycetes</taxon>
        <taxon>Pleosporomycetidae</taxon>
        <taxon>Pleosporales</taxon>
        <taxon>Lindgomycetaceae</taxon>
        <taxon>Clohesyomyces</taxon>
    </lineage>
</organism>
<evidence type="ECO:0000256" key="3">
    <source>
        <dbReference type="SAM" id="SignalP"/>
    </source>
</evidence>
<evidence type="ECO:0000256" key="2">
    <source>
        <dbReference type="SAM" id="Phobius"/>
    </source>
</evidence>
<dbReference type="AlphaFoldDB" id="A0A1Y1ZYA2"/>
<keyword evidence="2" id="KW-0812">Transmembrane</keyword>
<dbReference type="PANTHER" id="PTHR38118:SF2">
    <property type="entry name" value="CDP-ALCOHOL PHOSPHATIDYLTRANSFERASE PROTEIN"/>
    <property type="match status" value="1"/>
</dbReference>
<protein>
    <recommendedName>
        <fullName evidence="4">DUF7707 domain-containing protein</fullName>
    </recommendedName>
</protein>
<feature type="signal peptide" evidence="3">
    <location>
        <begin position="1"/>
        <end position="18"/>
    </location>
</feature>
<evidence type="ECO:0000313" key="5">
    <source>
        <dbReference type="EMBL" id="ORY15037.1"/>
    </source>
</evidence>
<proteinExistence type="predicted"/>
<feature type="compositionally biased region" description="Polar residues" evidence="1">
    <location>
        <begin position="130"/>
        <end position="149"/>
    </location>
</feature>
<keyword evidence="3" id="KW-0732">Signal</keyword>
<dbReference type="InterPro" id="IPR056124">
    <property type="entry name" value="DUF7707"/>
</dbReference>
<keyword evidence="6" id="KW-1185">Reference proteome</keyword>
<evidence type="ECO:0000313" key="6">
    <source>
        <dbReference type="Proteomes" id="UP000193144"/>
    </source>
</evidence>
<dbReference type="EMBL" id="MCFA01000028">
    <property type="protein sequence ID" value="ORY15037.1"/>
    <property type="molecule type" value="Genomic_DNA"/>
</dbReference>
<reference evidence="5 6" key="1">
    <citation type="submission" date="2016-07" db="EMBL/GenBank/DDBJ databases">
        <title>Pervasive Adenine N6-methylation of Active Genes in Fungi.</title>
        <authorList>
            <consortium name="DOE Joint Genome Institute"/>
            <person name="Mondo S.J."/>
            <person name="Dannebaum R.O."/>
            <person name="Kuo R.C."/>
            <person name="Labutti K."/>
            <person name="Haridas S."/>
            <person name="Kuo A."/>
            <person name="Salamov A."/>
            <person name="Ahrendt S.R."/>
            <person name="Lipzen A."/>
            <person name="Sullivan W."/>
            <person name="Andreopoulos W.B."/>
            <person name="Clum A."/>
            <person name="Lindquist E."/>
            <person name="Daum C."/>
            <person name="Ramamoorthy G.K."/>
            <person name="Gryganskyi A."/>
            <person name="Culley D."/>
            <person name="Magnuson J.K."/>
            <person name="James T.Y."/>
            <person name="O'Malley M.A."/>
            <person name="Stajich J.E."/>
            <person name="Spatafora J.W."/>
            <person name="Visel A."/>
            <person name="Grigoriev I.V."/>
        </authorList>
    </citation>
    <scope>NUCLEOTIDE SEQUENCE [LARGE SCALE GENOMIC DNA]</scope>
    <source>
        <strain evidence="5 6">CBS 115471</strain>
    </source>
</reference>
<sequence>MRSVIAFSLLSVAGLSTAQYSIDPNTVQLSLRDTWCFNQKTQCPLICTQYGVSDLTPESNDCNPEDLSYSCVCSNGVTPNVTQYSLTIPYYICTEAGNQCVAACGLGNNACSNTCRADHPCGAQHPNPPNSSLLTTMSSTAGPTGTNGATKAPATGFGGGASETGSPGKKGDASALLNLGQSYGMAVVFAGVFAGFALIL</sequence>
<name>A0A1Y1ZYA2_9PLEO</name>
<evidence type="ECO:0000259" key="4">
    <source>
        <dbReference type="Pfam" id="PF24808"/>
    </source>
</evidence>
<dbReference type="PANTHER" id="PTHR38118">
    <property type="entry name" value="ANCHORED CELL WALL PROTEIN 11-RELATED"/>
    <property type="match status" value="1"/>
</dbReference>
<keyword evidence="2" id="KW-1133">Transmembrane helix</keyword>
<feature type="region of interest" description="Disordered" evidence="1">
    <location>
        <begin position="126"/>
        <end position="166"/>
    </location>
</feature>
<keyword evidence="2" id="KW-0472">Membrane</keyword>
<dbReference type="Pfam" id="PF24808">
    <property type="entry name" value="DUF7707"/>
    <property type="match status" value="1"/>
</dbReference>
<feature type="chain" id="PRO_5012237497" description="DUF7707 domain-containing protein" evidence="3">
    <location>
        <begin position="19"/>
        <end position="200"/>
    </location>
</feature>
<dbReference type="Proteomes" id="UP000193144">
    <property type="component" value="Unassembled WGS sequence"/>
</dbReference>
<feature type="transmembrane region" description="Helical" evidence="2">
    <location>
        <begin position="182"/>
        <end position="199"/>
    </location>
</feature>
<accession>A0A1Y1ZYA2</accession>
<feature type="domain" description="DUF7707" evidence="4">
    <location>
        <begin position="20"/>
        <end position="126"/>
    </location>
</feature>
<dbReference type="OrthoDB" id="2439692at2759"/>